<dbReference type="OrthoDB" id="7408956at2"/>
<accession>A0A3N5CPN0</accession>
<feature type="transmembrane region" description="Helical" evidence="1">
    <location>
        <begin position="117"/>
        <end position="137"/>
    </location>
</feature>
<evidence type="ECO:0000256" key="1">
    <source>
        <dbReference type="SAM" id="Phobius"/>
    </source>
</evidence>
<name>A0A3N5CPN0_9SPHN</name>
<feature type="transmembrane region" description="Helical" evidence="1">
    <location>
        <begin position="77"/>
        <end position="97"/>
    </location>
</feature>
<feature type="transmembrane region" description="Helical" evidence="1">
    <location>
        <begin position="21"/>
        <end position="41"/>
    </location>
</feature>
<evidence type="ECO:0000313" key="3">
    <source>
        <dbReference type="Proteomes" id="UP000275232"/>
    </source>
</evidence>
<dbReference type="AlphaFoldDB" id="A0A3N5CPN0"/>
<keyword evidence="1" id="KW-1133">Transmembrane helix</keyword>
<organism evidence="2 3">
    <name type="scientific">Aurantiacibacter spongiae</name>
    <dbReference type="NCBI Taxonomy" id="2488860"/>
    <lineage>
        <taxon>Bacteria</taxon>
        <taxon>Pseudomonadati</taxon>
        <taxon>Pseudomonadota</taxon>
        <taxon>Alphaproteobacteria</taxon>
        <taxon>Sphingomonadales</taxon>
        <taxon>Erythrobacteraceae</taxon>
        <taxon>Aurantiacibacter</taxon>
    </lineage>
</organism>
<dbReference type="RefSeq" id="WP_123877662.1">
    <property type="nucleotide sequence ID" value="NZ_RPFZ01000001.1"/>
</dbReference>
<evidence type="ECO:0000313" key="2">
    <source>
        <dbReference type="EMBL" id="RPF70316.1"/>
    </source>
</evidence>
<reference evidence="2 3" key="1">
    <citation type="submission" date="2018-11" db="EMBL/GenBank/DDBJ databases">
        <title>Erythrobacter spongiae sp. nov., isolated from a marine sponge.</title>
        <authorList>
            <person name="Zhuang L."/>
            <person name="Luo L."/>
        </authorList>
    </citation>
    <scope>NUCLEOTIDE SEQUENCE [LARGE SCALE GENOMIC DNA]</scope>
    <source>
        <strain evidence="2 3">HN-E23</strain>
    </source>
</reference>
<proteinExistence type="predicted"/>
<protein>
    <submittedName>
        <fullName evidence="2">Uncharacterized protein</fullName>
    </submittedName>
</protein>
<sequence length="147" mass="15779">MALHPDSWRFENARTRHRERLYWLTLLTGLANVGVLALYLADAVDSIIVGYMVGGMAGSLLAAGIRGRSDGYYQQLAGVGMRWTMVVLGILVLSLWLADTGIAARSTPVLPVLAGDAYLGTLILALAYHAGYAVAFLRDRLTARSGG</sequence>
<keyword evidence="1" id="KW-0812">Transmembrane</keyword>
<keyword evidence="1" id="KW-0472">Membrane</keyword>
<gene>
    <name evidence="2" type="ORF">EG799_00735</name>
</gene>
<keyword evidence="3" id="KW-1185">Reference proteome</keyword>
<dbReference type="Proteomes" id="UP000275232">
    <property type="component" value="Unassembled WGS sequence"/>
</dbReference>
<comment type="caution">
    <text evidence="2">The sequence shown here is derived from an EMBL/GenBank/DDBJ whole genome shotgun (WGS) entry which is preliminary data.</text>
</comment>
<dbReference type="EMBL" id="RPFZ01000001">
    <property type="protein sequence ID" value="RPF70316.1"/>
    <property type="molecule type" value="Genomic_DNA"/>
</dbReference>
<feature type="transmembrane region" description="Helical" evidence="1">
    <location>
        <begin position="47"/>
        <end position="65"/>
    </location>
</feature>